<dbReference type="Proteomes" id="UP000294855">
    <property type="component" value="Unassembled WGS sequence"/>
</dbReference>
<evidence type="ECO:0000256" key="1">
    <source>
        <dbReference type="ARBA" id="ARBA00004196"/>
    </source>
</evidence>
<keyword evidence="2" id="KW-1133">Transmembrane helix</keyword>
<feature type="transmembrane region" description="Helical" evidence="2">
    <location>
        <begin position="75"/>
        <end position="94"/>
    </location>
</feature>
<proteinExistence type="predicted"/>
<dbReference type="AlphaFoldDB" id="A0A484F711"/>
<dbReference type="Pfam" id="PF09479">
    <property type="entry name" value="Flg_new"/>
    <property type="match status" value="1"/>
</dbReference>
<name>A0A484F711_9EURY</name>
<evidence type="ECO:0000313" key="3">
    <source>
        <dbReference type="EMBL" id="TDQ70208.1"/>
    </source>
</evidence>
<keyword evidence="4" id="KW-1185">Reference proteome</keyword>
<dbReference type="InterPro" id="IPR042229">
    <property type="entry name" value="Listeria/Bacterioides_rpt_sf"/>
</dbReference>
<comment type="caution">
    <text evidence="3">The sequence shown here is derived from an EMBL/GenBank/DDBJ whole genome shotgun (WGS) entry which is preliminary data.</text>
</comment>
<evidence type="ECO:0000313" key="4">
    <source>
        <dbReference type="Proteomes" id="UP000294855"/>
    </source>
</evidence>
<sequence length="101" mass="11231">MSEIEAPEKEGYIFGGWYLDPACTEPYDFSQPVTEGFYLFPKWIPENEIEELSPENFVAEENSPSGYTSPISSNALAVILAAALVVCFGASYFFSKRGRSK</sequence>
<reference evidence="3 4" key="1">
    <citation type="submission" date="2019-03" db="EMBL/GenBank/DDBJ databases">
        <title>Genomic Encyclopedia of Type Strains, Phase IV (KMG-IV): sequencing the most valuable type-strain genomes for metagenomic binning, comparative biology and taxonomic classification.</title>
        <authorList>
            <person name="Goeker M."/>
        </authorList>
    </citation>
    <scope>NUCLEOTIDE SEQUENCE [LARGE SCALE GENOMIC DNA]</scope>
    <source>
        <strain evidence="3 4">DSM 13328</strain>
    </source>
</reference>
<keyword evidence="2" id="KW-0472">Membrane</keyword>
<gene>
    <name evidence="3" type="ORF">C7391_0548</name>
</gene>
<dbReference type="InterPro" id="IPR013378">
    <property type="entry name" value="InlB-like_B-rpt"/>
</dbReference>
<keyword evidence="2" id="KW-0812">Transmembrane</keyword>
<comment type="subcellular location">
    <subcellularLocation>
        <location evidence="1">Cell envelope</location>
    </subcellularLocation>
</comment>
<accession>A0A484F711</accession>
<dbReference type="Gene3D" id="2.60.40.4270">
    <property type="entry name" value="Listeria-Bacteroides repeat domain"/>
    <property type="match status" value="1"/>
</dbReference>
<protein>
    <submittedName>
        <fullName evidence="3">Putative repeat protein (TIGR02543 family)</fullName>
    </submittedName>
</protein>
<organism evidence="3 4">
    <name type="scientific">Methanimicrococcus blatticola</name>
    <dbReference type="NCBI Taxonomy" id="91560"/>
    <lineage>
        <taxon>Archaea</taxon>
        <taxon>Methanobacteriati</taxon>
        <taxon>Methanobacteriota</taxon>
        <taxon>Stenosarchaea group</taxon>
        <taxon>Methanomicrobia</taxon>
        <taxon>Methanosarcinales</taxon>
        <taxon>Methanosarcinaceae</taxon>
        <taxon>Methanimicrococcus</taxon>
    </lineage>
</organism>
<evidence type="ECO:0000256" key="2">
    <source>
        <dbReference type="SAM" id="Phobius"/>
    </source>
</evidence>
<dbReference type="EMBL" id="SNYS01000006">
    <property type="protein sequence ID" value="TDQ70208.1"/>
    <property type="molecule type" value="Genomic_DNA"/>
</dbReference>